<keyword evidence="3" id="KW-1185">Reference proteome</keyword>
<sequence>MSDVVWSVIAAVLLISIFACAVYSAWQLFAPMKFRRVFVIYFESQSLRARASRWYWRTVLFMSTTNCIGLAVVITSKVSGHPALYTIGMSVMAIGDILAIVGLVIVARYEHQARNARQRELEAAAVR</sequence>
<dbReference type="Proteomes" id="UP001177295">
    <property type="component" value="Chromosome"/>
</dbReference>
<gene>
    <name evidence="2" type="ORF">SEML1_0492</name>
</gene>
<keyword evidence="1" id="KW-0472">Membrane</keyword>
<dbReference type="EMBL" id="CP124550">
    <property type="protein sequence ID" value="WIO46113.1"/>
    <property type="molecule type" value="Genomic_DNA"/>
</dbReference>
<feature type="transmembrane region" description="Helical" evidence="1">
    <location>
        <begin position="6"/>
        <end position="26"/>
    </location>
</feature>
<proteinExistence type="predicted"/>
<evidence type="ECO:0000313" key="3">
    <source>
        <dbReference type="Proteomes" id="UP001177295"/>
    </source>
</evidence>
<accession>A0ABY8WZW2</accession>
<feature type="transmembrane region" description="Helical" evidence="1">
    <location>
        <begin position="54"/>
        <end position="75"/>
    </location>
</feature>
<keyword evidence="1" id="KW-1133">Transmembrane helix</keyword>
<keyword evidence="1" id="KW-0812">Transmembrane</keyword>
<reference evidence="2 3" key="1">
    <citation type="journal article" date="2023" name="Cell">
        <title>Genetic manipulation of Patescibacteria provides mechanistic insights into microbial dark matter and the epibiotic lifestyle.</title>
        <authorList>
            <person name="Wang Y."/>
            <person name="Gallagher L.A."/>
            <person name="Andrade P.A."/>
            <person name="Liu A."/>
            <person name="Humphreys I.R."/>
            <person name="Turkarslan S."/>
            <person name="Cutler K.J."/>
            <person name="Arrieta-Ortiz M.L."/>
            <person name="Li Y."/>
            <person name="Radey M.C."/>
            <person name="McLean J.S."/>
            <person name="Cong Q."/>
            <person name="Baker D."/>
            <person name="Baliga N.S."/>
            <person name="Peterson S.B."/>
            <person name="Mougous J.D."/>
        </authorList>
    </citation>
    <scope>NUCLEOTIDE SEQUENCE [LARGE SCALE GENOMIC DNA]</scope>
    <source>
        <strain evidence="2 3">ML1</strain>
    </source>
</reference>
<name>A0ABY8WZW2_9BACT</name>
<evidence type="ECO:0000256" key="1">
    <source>
        <dbReference type="SAM" id="Phobius"/>
    </source>
</evidence>
<feature type="transmembrane region" description="Helical" evidence="1">
    <location>
        <begin position="87"/>
        <end position="109"/>
    </location>
</feature>
<evidence type="ECO:0000313" key="2">
    <source>
        <dbReference type="EMBL" id="WIO46113.1"/>
    </source>
</evidence>
<evidence type="ECO:0008006" key="4">
    <source>
        <dbReference type="Google" id="ProtNLM"/>
    </source>
</evidence>
<protein>
    <recommendedName>
        <fullName evidence="4">SdpI family protein</fullName>
    </recommendedName>
</protein>
<organism evidence="2 3">
    <name type="scientific">Candidatus Southlakia epibionticum</name>
    <dbReference type="NCBI Taxonomy" id="3043284"/>
    <lineage>
        <taxon>Bacteria</taxon>
        <taxon>Candidatus Saccharimonadota</taxon>
        <taxon>Candidatus Saccharimonadia</taxon>
        <taxon>Candidatus Saccharimonadales</taxon>
        <taxon>Candidatus Saccharimonadaceae</taxon>
        <taxon>Candidatus Southlakia</taxon>
    </lineage>
</organism>